<dbReference type="Gene3D" id="3.40.640.10">
    <property type="entry name" value="Type I PLP-dependent aspartate aminotransferase-like (Major domain)"/>
    <property type="match status" value="1"/>
</dbReference>
<dbReference type="InterPro" id="IPR015424">
    <property type="entry name" value="PyrdxlP-dep_Trfase"/>
</dbReference>
<keyword evidence="5" id="KW-0663">Pyridoxal phosphate</keyword>
<dbReference type="PROSITE" id="PS00105">
    <property type="entry name" value="AA_TRANSFER_CLASS_1"/>
    <property type="match status" value="1"/>
</dbReference>
<proteinExistence type="inferred from homology"/>
<evidence type="ECO:0000313" key="9">
    <source>
        <dbReference type="Proteomes" id="UP000182811"/>
    </source>
</evidence>
<dbReference type="InterPro" id="IPR050596">
    <property type="entry name" value="AspAT/PAT-like"/>
</dbReference>
<sequence length="392" mass="42693">MFEKIFADKMADLGTETAFMVLAKAKALEARGKEIIHLEIGEPDFATPRNIIDAGIRALNEGYTHYTPAPGLPEVRATIAEYATRQKGVHYDPEEVVIVPGGKPIMFFTILALVNPGDEVIYPNPGFPIYESVINFVGGKAVPLPIREENDFRLDVDELARLITPKTKLLIINSPANPTGGVLTAEDIARIADLVRGKNIVVLADEIYDRIVYDGARPVSIAAQPGMKDWTIILDGFSKTYAMTGWRIGYGLMHRELAERIAQLMVNSNSCTAAFTQKAAQEALTGPQDAAEAMVAEFKRRRDIIVDGLNSIPGITCKRPVGSFYVFPNIKGLGLSSQELEAFLMEKAGVAALSGTAFGRYGEGYLRLSYANSVENIEKALEKIAAAVKELG</sequence>
<keyword evidence="4 6" id="KW-0808">Transferase</keyword>
<dbReference type="FunFam" id="3.40.640.10:FF:000033">
    <property type="entry name" value="Aspartate aminotransferase"/>
    <property type="match status" value="1"/>
</dbReference>
<feature type="domain" description="Aminotransferase class I/classII large" evidence="7">
    <location>
        <begin position="34"/>
        <end position="384"/>
    </location>
</feature>
<organism evidence="8 9">
    <name type="scientific">Neomoorella thermoacetica</name>
    <name type="common">Clostridium thermoaceticum</name>
    <dbReference type="NCBI Taxonomy" id="1525"/>
    <lineage>
        <taxon>Bacteria</taxon>
        <taxon>Bacillati</taxon>
        <taxon>Bacillota</taxon>
        <taxon>Clostridia</taxon>
        <taxon>Neomoorellales</taxon>
        <taxon>Neomoorellaceae</taxon>
        <taxon>Neomoorella</taxon>
    </lineage>
</organism>
<dbReference type="GO" id="GO:0008483">
    <property type="term" value="F:transaminase activity"/>
    <property type="evidence" value="ECO:0007669"/>
    <property type="project" value="UniProtKB-KW"/>
</dbReference>
<dbReference type="Gene3D" id="3.90.1150.10">
    <property type="entry name" value="Aspartate Aminotransferase, domain 1"/>
    <property type="match status" value="1"/>
</dbReference>
<dbReference type="Proteomes" id="UP000182811">
    <property type="component" value="Unassembled WGS sequence"/>
</dbReference>
<dbReference type="EMBL" id="MDDC01000003">
    <property type="protein sequence ID" value="OIQ60899.1"/>
    <property type="molecule type" value="Genomic_DNA"/>
</dbReference>
<comment type="cofactor">
    <cofactor evidence="1 6">
        <name>pyridoxal 5'-phosphate</name>
        <dbReference type="ChEBI" id="CHEBI:597326"/>
    </cofactor>
</comment>
<dbReference type="EC" id="2.6.1.-" evidence="6"/>
<protein>
    <recommendedName>
        <fullName evidence="6">Aminotransferase</fullName>
        <ecNumber evidence="6">2.6.1.-</ecNumber>
    </recommendedName>
</protein>
<keyword evidence="3 6" id="KW-0032">Aminotransferase</keyword>
<name>A0A1J5P636_NEOTH</name>
<dbReference type="GO" id="GO:0030170">
    <property type="term" value="F:pyridoxal phosphate binding"/>
    <property type="evidence" value="ECO:0007669"/>
    <property type="project" value="InterPro"/>
</dbReference>
<evidence type="ECO:0000256" key="4">
    <source>
        <dbReference type="ARBA" id="ARBA00022679"/>
    </source>
</evidence>
<dbReference type="PANTHER" id="PTHR46383:SF1">
    <property type="entry name" value="ASPARTATE AMINOTRANSFERASE"/>
    <property type="match status" value="1"/>
</dbReference>
<dbReference type="OrthoDB" id="9803354at2"/>
<evidence type="ECO:0000256" key="5">
    <source>
        <dbReference type="ARBA" id="ARBA00022898"/>
    </source>
</evidence>
<dbReference type="InterPro" id="IPR015422">
    <property type="entry name" value="PyrdxlP-dep_Trfase_small"/>
</dbReference>
<dbReference type="CDD" id="cd00609">
    <property type="entry name" value="AAT_like"/>
    <property type="match status" value="1"/>
</dbReference>
<dbReference type="Pfam" id="PF00155">
    <property type="entry name" value="Aminotran_1_2"/>
    <property type="match status" value="1"/>
</dbReference>
<evidence type="ECO:0000256" key="2">
    <source>
        <dbReference type="ARBA" id="ARBA00007441"/>
    </source>
</evidence>
<dbReference type="InterPro" id="IPR004839">
    <property type="entry name" value="Aminotransferase_I/II_large"/>
</dbReference>
<comment type="similarity">
    <text evidence="2 6">Belongs to the class-I pyridoxal-phosphate-dependent aminotransferase family.</text>
</comment>
<dbReference type="InterPro" id="IPR004838">
    <property type="entry name" value="NHTrfase_class1_PyrdxlP-BS"/>
</dbReference>
<evidence type="ECO:0000259" key="7">
    <source>
        <dbReference type="Pfam" id="PF00155"/>
    </source>
</evidence>
<dbReference type="GO" id="GO:0006520">
    <property type="term" value="P:amino acid metabolic process"/>
    <property type="evidence" value="ECO:0007669"/>
    <property type="project" value="InterPro"/>
</dbReference>
<dbReference type="SUPFAM" id="SSF53383">
    <property type="entry name" value="PLP-dependent transferases"/>
    <property type="match status" value="1"/>
</dbReference>
<evidence type="ECO:0000256" key="1">
    <source>
        <dbReference type="ARBA" id="ARBA00001933"/>
    </source>
</evidence>
<comment type="caution">
    <text evidence="8">The sequence shown here is derived from an EMBL/GenBank/DDBJ whole genome shotgun (WGS) entry which is preliminary data.</text>
</comment>
<reference evidence="8 9" key="1">
    <citation type="submission" date="2016-08" db="EMBL/GenBank/DDBJ databases">
        <title>Genome-based comparison of Moorella thermoacetic strains.</title>
        <authorList>
            <person name="Poehlein A."/>
            <person name="Bengelsdorf F.R."/>
            <person name="Esser C."/>
            <person name="Duerre P."/>
            <person name="Daniel R."/>
        </authorList>
    </citation>
    <scope>NUCLEOTIDE SEQUENCE [LARGE SCALE GENOMIC DNA]</scope>
    <source>
        <strain evidence="8 9">DSM 21394</strain>
    </source>
</reference>
<evidence type="ECO:0000313" key="8">
    <source>
        <dbReference type="EMBL" id="OIQ60899.1"/>
    </source>
</evidence>
<dbReference type="AlphaFoldDB" id="A0A1J5P636"/>
<dbReference type="PANTHER" id="PTHR46383">
    <property type="entry name" value="ASPARTATE AMINOTRANSFERASE"/>
    <property type="match status" value="1"/>
</dbReference>
<evidence type="ECO:0000256" key="3">
    <source>
        <dbReference type="ARBA" id="ARBA00022576"/>
    </source>
</evidence>
<dbReference type="InterPro" id="IPR015421">
    <property type="entry name" value="PyrdxlP-dep_Trfase_major"/>
</dbReference>
<evidence type="ECO:0000256" key="6">
    <source>
        <dbReference type="RuleBase" id="RU000481"/>
    </source>
</evidence>
<gene>
    <name evidence="8" type="ORF">MOTE_04260</name>
</gene>
<accession>A0A1J5P636</accession>